<evidence type="ECO:0000256" key="4">
    <source>
        <dbReference type="SAM" id="SignalP"/>
    </source>
</evidence>
<dbReference type="PANTHER" id="PTHR30290">
    <property type="entry name" value="PERIPLASMIC BINDING COMPONENT OF ABC TRANSPORTER"/>
    <property type="match status" value="1"/>
</dbReference>
<feature type="chain" id="PRO_5008659244" evidence="4">
    <location>
        <begin position="33"/>
        <end position="540"/>
    </location>
</feature>
<dbReference type="CDD" id="cd08493">
    <property type="entry name" value="PBP2_DppA_like"/>
    <property type="match status" value="1"/>
</dbReference>
<dbReference type="Proteomes" id="UP000094412">
    <property type="component" value="Unassembled WGS sequence"/>
</dbReference>
<accession>A0A1C2DE19</accession>
<dbReference type="FunFam" id="3.40.190.10:FF:000036">
    <property type="entry name" value="Dipeptide ABC transporter, substrate-binding protein"/>
    <property type="match status" value="1"/>
</dbReference>
<dbReference type="InterPro" id="IPR039424">
    <property type="entry name" value="SBP_5"/>
</dbReference>
<dbReference type="STRING" id="1566387.QV13_26070"/>
<dbReference type="GO" id="GO:0030288">
    <property type="term" value="C:outer membrane-bounded periplasmic space"/>
    <property type="evidence" value="ECO:0007669"/>
    <property type="project" value="TreeGrafter"/>
</dbReference>
<reference evidence="6 7" key="1">
    <citation type="submission" date="2016-08" db="EMBL/GenBank/DDBJ databases">
        <title>Whole genome sequence of Mesorhizobium sp. strain UASWS1009 isolated from industrial sewage.</title>
        <authorList>
            <person name="Crovadore J."/>
            <person name="Calmin G."/>
            <person name="Chablais R."/>
            <person name="Cochard B."/>
            <person name="Lefort F."/>
        </authorList>
    </citation>
    <scope>NUCLEOTIDE SEQUENCE [LARGE SCALE GENOMIC DNA]</scope>
    <source>
        <strain evidence="6 7">UASWS1009</strain>
    </source>
</reference>
<dbReference type="GO" id="GO:0042938">
    <property type="term" value="P:dipeptide transport"/>
    <property type="evidence" value="ECO:0007669"/>
    <property type="project" value="TreeGrafter"/>
</dbReference>
<dbReference type="SUPFAM" id="SSF53850">
    <property type="entry name" value="Periplasmic binding protein-like II"/>
    <property type="match status" value="1"/>
</dbReference>
<dbReference type="Gene3D" id="3.90.76.10">
    <property type="entry name" value="Dipeptide-binding Protein, Domain 1"/>
    <property type="match status" value="1"/>
</dbReference>
<dbReference type="InterPro" id="IPR000914">
    <property type="entry name" value="SBP_5_dom"/>
</dbReference>
<dbReference type="GO" id="GO:1904680">
    <property type="term" value="F:peptide transmembrane transporter activity"/>
    <property type="evidence" value="ECO:0007669"/>
    <property type="project" value="TreeGrafter"/>
</dbReference>
<comment type="subcellular location">
    <subcellularLocation>
        <location evidence="1">Periplasm</location>
    </subcellularLocation>
</comment>
<gene>
    <name evidence="6" type="ORF">QV13_26070</name>
</gene>
<dbReference type="RefSeq" id="WP_024923374.1">
    <property type="nucleotide sequence ID" value="NZ_MDEO01000036.1"/>
</dbReference>
<dbReference type="PIRSF" id="PIRSF002741">
    <property type="entry name" value="MppA"/>
    <property type="match status" value="1"/>
</dbReference>
<proteinExistence type="inferred from homology"/>
<comment type="caution">
    <text evidence="6">The sequence shown here is derived from an EMBL/GenBank/DDBJ whole genome shotgun (WGS) entry which is preliminary data.</text>
</comment>
<dbReference type="Pfam" id="PF00496">
    <property type="entry name" value="SBP_bac_5"/>
    <property type="match status" value="1"/>
</dbReference>
<name>A0A1C2DE19_9HYPH</name>
<feature type="signal peptide" evidence="4">
    <location>
        <begin position="1"/>
        <end position="32"/>
    </location>
</feature>
<evidence type="ECO:0000259" key="5">
    <source>
        <dbReference type="Pfam" id="PF00496"/>
    </source>
</evidence>
<feature type="domain" description="Solute-binding protein family 5" evidence="5">
    <location>
        <begin position="77"/>
        <end position="458"/>
    </location>
</feature>
<dbReference type="AlphaFoldDB" id="A0A1C2DE19"/>
<evidence type="ECO:0000313" key="6">
    <source>
        <dbReference type="EMBL" id="OCX13021.1"/>
    </source>
</evidence>
<keyword evidence="7" id="KW-1185">Reference proteome</keyword>
<dbReference type="Gene3D" id="3.40.190.10">
    <property type="entry name" value="Periplasmic binding protein-like II"/>
    <property type="match status" value="1"/>
</dbReference>
<protein>
    <submittedName>
        <fullName evidence="6">Peptide ABC transporter substrate-binding protein</fullName>
    </submittedName>
</protein>
<evidence type="ECO:0000313" key="7">
    <source>
        <dbReference type="Proteomes" id="UP000094412"/>
    </source>
</evidence>
<dbReference type="InterPro" id="IPR030678">
    <property type="entry name" value="Peptide/Ni-bd"/>
</dbReference>
<dbReference type="PANTHER" id="PTHR30290:SF38">
    <property type="entry name" value="D,D-DIPEPTIDE-BINDING PERIPLASMIC PROTEIN DDPA-RELATED"/>
    <property type="match status" value="1"/>
</dbReference>
<evidence type="ECO:0000256" key="2">
    <source>
        <dbReference type="ARBA" id="ARBA00005695"/>
    </source>
</evidence>
<organism evidence="6 7">
    <name type="scientific">Mesorhizobium hungaricum</name>
    <dbReference type="NCBI Taxonomy" id="1566387"/>
    <lineage>
        <taxon>Bacteria</taxon>
        <taxon>Pseudomonadati</taxon>
        <taxon>Pseudomonadota</taxon>
        <taxon>Alphaproteobacteria</taxon>
        <taxon>Hyphomicrobiales</taxon>
        <taxon>Phyllobacteriaceae</taxon>
        <taxon>Mesorhizobium</taxon>
    </lineage>
</organism>
<comment type="similarity">
    <text evidence="2">Belongs to the bacterial solute-binding protein 5 family.</text>
</comment>
<dbReference type="GO" id="GO:0043190">
    <property type="term" value="C:ATP-binding cassette (ABC) transporter complex"/>
    <property type="evidence" value="ECO:0007669"/>
    <property type="project" value="InterPro"/>
</dbReference>
<evidence type="ECO:0000256" key="3">
    <source>
        <dbReference type="ARBA" id="ARBA00022729"/>
    </source>
</evidence>
<dbReference type="Gene3D" id="3.10.105.10">
    <property type="entry name" value="Dipeptide-binding Protein, Domain 3"/>
    <property type="match status" value="1"/>
</dbReference>
<evidence type="ECO:0000256" key="1">
    <source>
        <dbReference type="ARBA" id="ARBA00004418"/>
    </source>
</evidence>
<dbReference type="OrthoDB" id="9803988at2"/>
<keyword evidence="3 4" id="KW-0732">Signal</keyword>
<dbReference type="EMBL" id="MDEO01000036">
    <property type="protein sequence ID" value="OCX13021.1"/>
    <property type="molecule type" value="Genomic_DNA"/>
</dbReference>
<sequence length="540" mass="59970">MTIVQRGRLVTKLATGVAITVLSGLLASQAFAKSLVYCSESAPEGFDPALYSSNSTWDASSKPVYSRLVEFENGTTNVVPGLAESWSISDDKLEYTFKLHKGVKFQTTDYFTPTRELTADDVLFSLNRQRLKNDPWYTYIAGSSYEIFESMEMQALIKDIVKVDDQTVKIVLNQPSGSLLAMLAMDFGSVMSKEYADKLAAAGTKEKLNQQPIGTGPFRFVDYQQDAVIRFQANPDYFGQKPKLDELVFAITIDPTARIQRLRAGECQVAPYPAPADIADLKVDPNLTVMEKPGLNVAYLAYNTLMPPFDKVEVRRALNMAMNKQAIIDAIFQGTGQVAKNPLPPGMWGYNDAVVDDKYDPEAARKMLDGAGVKDLKMKIWAMPVSRPYMPNAHRTAELIQADFAKVGVTAEIVSYDWGEYVKRARDKDRDGAIILGATSDNGDPDNLISYFFACSGVGGANFANWCYKPVEELMQKARVTSDQAERTKMYHQLQVLFKEQAPWATLDHSTVSLPMSKKVSGYVMDPLGSHRFETVDIAE</sequence>